<evidence type="ECO:0000313" key="2">
    <source>
        <dbReference type="Proteomes" id="UP001198862"/>
    </source>
</evidence>
<name>A0ABS8L3G4_9HYPH</name>
<dbReference type="RefSeq" id="WP_230554256.1">
    <property type="nucleotide sequence ID" value="NZ_JAJISD010000020.1"/>
</dbReference>
<proteinExistence type="predicted"/>
<dbReference type="Proteomes" id="UP001198862">
    <property type="component" value="Unassembled WGS sequence"/>
</dbReference>
<evidence type="ECO:0000313" key="1">
    <source>
        <dbReference type="EMBL" id="MCC8432885.1"/>
    </source>
</evidence>
<protein>
    <recommendedName>
        <fullName evidence="3">Alkyl hydroperoxide reductase subunit C/ Thiol specific antioxidant domain-containing protein</fullName>
    </recommendedName>
</protein>
<comment type="caution">
    <text evidence="1">The sequence shown here is derived from an EMBL/GenBank/DDBJ whole genome shotgun (WGS) entry which is preliminary data.</text>
</comment>
<dbReference type="SUPFAM" id="SSF52833">
    <property type="entry name" value="Thioredoxin-like"/>
    <property type="match status" value="1"/>
</dbReference>
<keyword evidence="2" id="KW-1185">Reference proteome</keyword>
<gene>
    <name evidence="1" type="ORF">LJ725_28285</name>
</gene>
<sequence length="82" mass="8952">MSLADKLSAMRAASAARLPAEKQAIMERATEDQRRTGILDRIVPVGRRMPAFALADHSGRRVDSDDLLAGGPLVLSFFRGSW</sequence>
<accession>A0ABS8L3G4</accession>
<reference evidence="1 2" key="1">
    <citation type="submission" date="2021-11" db="EMBL/GenBank/DDBJ databases">
        <authorList>
            <person name="Lee D.-H."/>
            <person name="Kim S.-B."/>
        </authorList>
    </citation>
    <scope>NUCLEOTIDE SEQUENCE [LARGE SCALE GENOMIC DNA]</scope>
    <source>
        <strain evidence="1 2">KCTC 52223</strain>
    </source>
</reference>
<dbReference type="Gene3D" id="3.40.30.10">
    <property type="entry name" value="Glutaredoxin"/>
    <property type="match status" value="1"/>
</dbReference>
<dbReference type="InterPro" id="IPR036249">
    <property type="entry name" value="Thioredoxin-like_sf"/>
</dbReference>
<dbReference type="EMBL" id="JAJISD010000020">
    <property type="protein sequence ID" value="MCC8432885.1"/>
    <property type="molecule type" value="Genomic_DNA"/>
</dbReference>
<organism evidence="1 2">
    <name type="scientific">Reyranella aquatilis</name>
    <dbReference type="NCBI Taxonomy" id="2035356"/>
    <lineage>
        <taxon>Bacteria</taxon>
        <taxon>Pseudomonadati</taxon>
        <taxon>Pseudomonadota</taxon>
        <taxon>Alphaproteobacteria</taxon>
        <taxon>Hyphomicrobiales</taxon>
        <taxon>Reyranellaceae</taxon>
        <taxon>Reyranella</taxon>
    </lineage>
</organism>
<evidence type="ECO:0008006" key="3">
    <source>
        <dbReference type="Google" id="ProtNLM"/>
    </source>
</evidence>